<proteinExistence type="predicted"/>
<keyword evidence="2" id="KW-1185">Reference proteome</keyword>
<dbReference type="EMBL" id="ACNN01000007">
    <property type="protein sequence ID" value="EEN83389.1"/>
    <property type="molecule type" value="Genomic_DNA"/>
</dbReference>
<sequence>MLLFPLVLESALSLVDCIAKVKRDFALCNSLAQNVPRCAALCRFVLRCASFLGVD</sequence>
<organism evidence="1 2">
    <name type="scientific">Porphyromonas endodontalis (strain ATCC 35406 / DSM 24491 / JCM 8526 / CCUG 16442 / BCRC 14492 / NCTC 13058 / HG 370)</name>
    <name type="common">Bacteroides endodontalis</name>
    <dbReference type="NCBI Taxonomy" id="553175"/>
    <lineage>
        <taxon>Bacteria</taxon>
        <taxon>Pseudomonadati</taxon>
        <taxon>Bacteroidota</taxon>
        <taxon>Bacteroidia</taxon>
        <taxon>Bacteroidales</taxon>
        <taxon>Porphyromonadaceae</taxon>
        <taxon>Porphyromonas</taxon>
    </lineage>
</organism>
<comment type="caution">
    <text evidence="1">The sequence shown here is derived from an EMBL/GenBank/DDBJ whole genome shotgun (WGS) entry which is preliminary data.</text>
</comment>
<protein>
    <submittedName>
        <fullName evidence="1">Uncharacterized protein</fullName>
    </submittedName>
</protein>
<dbReference type="AlphaFoldDB" id="C3J8W2"/>
<dbReference type="STRING" id="553175.POREN0001_0633"/>
<reference evidence="1 2" key="1">
    <citation type="submission" date="2009-04" db="EMBL/GenBank/DDBJ databases">
        <authorList>
            <person name="Sebastian Y."/>
            <person name="Madupu R."/>
            <person name="Durkin A.S."/>
            <person name="Torralba M."/>
            <person name="Methe B."/>
            <person name="Sutton G.G."/>
            <person name="Strausberg R.L."/>
            <person name="Nelson K.E."/>
        </authorList>
    </citation>
    <scope>NUCLEOTIDE SEQUENCE [LARGE SCALE GENOMIC DNA]</scope>
    <source>
        <strain evidence="2">ATCC 35406 / BCRC 14492 / JCM 8526 / NCTC 13058 / HG 370</strain>
    </source>
</reference>
<dbReference type="Proteomes" id="UP000004295">
    <property type="component" value="Unassembled WGS sequence"/>
</dbReference>
<evidence type="ECO:0000313" key="2">
    <source>
        <dbReference type="Proteomes" id="UP000004295"/>
    </source>
</evidence>
<gene>
    <name evidence="1" type="ORF">POREN0001_0633</name>
</gene>
<accession>C3J8W2</accession>
<evidence type="ECO:0000313" key="1">
    <source>
        <dbReference type="EMBL" id="EEN83389.1"/>
    </source>
</evidence>
<name>C3J8W2_POREA</name>